<dbReference type="RefSeq" id="WP_200483957.1">
    <property type="nucleotide sequence ID" value="NZ_JAEPIV010000001.1"/>
</dbReference>
<dbReference type="Gene3D" id="3.40.50.150">
    <property type="entry name" value="Vaccinia Virus protein VP39"/>
    <property type="match status" value="1"/>
</dbReference>
<accession>A0ABS1HS10</accession>
<evidence type="ECO:0000313" key="5">
    <source>
        <dbReference type="Proteomes" id="UP000654452"/>
    </source>
</evidence>
<dbReference type="GO" id="GO:0008168">
    <property type="term" value="F:methyltransferase activity"/>
    <property type="evidence" value="ECO:0007669"/>
    <property type="project" value="UniProtKB-KW"/>
</dbReference>
<organism evidence="4 5">
    <name type="scientific">Azospirillum aestuarii</name>
    <dbReference type="NCBI Taxonomy" id="2802052"/>
    <lineage>
        <taxon>Bacteria</taxon>
        <taxon>Pseudomonadati</taxon>
        <taxon>Pseudomonadota</taxon>
        <taxon>Alphaproteobacteria</taxon>
        <taxon>Rhodospirillales</taxon>
        <taxon>Azospirillaceae</taxon>
        <taxon>Azospirillum</taxon>
    </lineage>
</organism>
<dbReference type="PANTHER" id="PTHR43861">
    <property type="entry name" value="TRANS-ACONITATE 2-METHYLTRANSFERASE-RELATED"/>
    <property type="match status" value="1"/>
</dbReference>
<proteinExistence type="predicted"/>
<comment type="caution">
    <text evidence="4">The sequence shown here is derived from an EMBL/GenBank/DDBJ whole genome shotgun (WGS) entry which is preliminary data.</text>
</comment>
<protein>
    <submittedName>
        <fullName evidence="4">Class I SAM-dependent methyltransferase</fullName>
    </submittedName>
</protein>
<feature type="region of interest" description="Disordered" evidence="2">
    <location>
        <begin position="1"/>
        <end position="20"/>
    </location>
</feature>
<dbReference type="GO" id="GO:0032259">
    <property type="term" value="P:methylation"/>
    <property type="evidence" value="ECO:0007669"/>
    <property type="project" value="UniProtKB-KW"/>
</dbReference>
<evidence type="ECO:0000256" key="2">
    <source>
        <dbReference type="SAM" id="MobiDB-lite"/>
    </source>
</evidence>
<sequence>MPTSTTPETSNTGTAPMGNPVAAYDRRASELASQYETVGFDEVHADILDLLPPPGATVLDVGAGSGRDAAWLAAKGHDVVAVEPSAGMRAEAVRRHESGRIRWVDDRLPGLEFVHRLGVTFDFILLSAVWMHVAPADRPRAFRKLVTLLKPGGRMVMSLRHGTADPERAMHPVSRAEIERLAAEHGAMVTQASRAPDSLGRADVSWETLVVQLADDGTGALPLIRHIVLNDAKSSSYKLALLRVVARAADASPGLAMLDGDEAVVLPLGLVALYWVRTFLPLVGADLPQTPTSRNGDGLGFVKEPFRRLGGTAPPELRVGAHFQGDTATALAAAIRDAANTITRMPATYITYPGSDRQVFGVTQRRSPRIAGSQVLDAPYLWSLGDFRIPLNVWHALTRLNTWIEPALTAEWTRLMQRYLASQGRSVPEGRIAEAMAWLDPERGTAEVRRLTAAMLDAGEPVYCVWSGRRLKRDGLDIDHCLPFAAWPNADLWNLMPADPRVNRHGKADRLVSAELLDRAGELIVSWWERAYLRHGDVLASRFGREASASLPVGVAPGGPVGAGEVLEALAAKRLMLKVTQQLPEWHGPAGAWK</sequence>
<keyword evidence="1" id="KW-0808">Transferase</keyword>
<dbReference type="CDD" id="cd02440">
    <property type="entry name" value="AdoMet_MTases"/>
    <property type="match status" value="1"/>
</dbReference>
<dbReference type="Pfam" id="PF13649">
    <property type="entry name" value="Methyltransf_25"/>
    <property type="match status" value="1"/>
</dbReference>
<keyword evidence="4" id="KW-0489">Methyltransferase</keyword>
<keyword evidence="5" id="KW-1185">Reference proteome</keyword>
<evidence type="ECO:0000313" key="4">
    <source>
        <dbReference type="EMBL" id="MBK4717594.1"/>
    </source>
</evidence>
<feature type="domain" description="Methyltransferase" evidence="3">
    <location>
        <begin position="58"/>
        <end position="153"/>
    </location>
</feature>
<reference evidence="4 5" key="1">
    <citation type="submission" date="2021-01" db="EMBL/GenBank/DDBJ databases">
        <title>Azospirillum sp. YIM DDC1 draft genome.</title>
        <authorList>
            <person name="Wang Y.-X."/>
        </authorList>
    </citation>
    <scope>NUCLEOTIDE SEQUENCE [LARGE SCALE GENOMIC DNA]</scope>
    <source>
        <strain evidence="4 5">YIM DDC1</strain>
    </source>
</reference>
<dbReference type="EMBL" id="JAEPIV010000001">
    <property type="protein sequence ID" value="MBK4717594.1"/>
    <property type="molecule type" value="Genomic_DNA"/>
</dbReference>
<gene>
    <name evidence="4" type="ORF">JJL56_01800</name>
</gene>
<dbReference type="InterPro" id="IPR041698">
    <property type="entry name" value="Methyltransf_25"/>
</dbReference>
<evidence type="ECO:0000256" key="1">
    <source>
        <dbReference type="ARBA" id="ARBA00022679"/>
    </source>
</evidence>
<dbReference type="InterPro" id="IPR029063">
    <property type="entry name" value="SAM-dependent_MTases_sf"/>
</dbReference>
<dbReference type="Proteomes" id="UP000654452">
    <property type="component" value="Unassembled WGS sequence"/>
</dbReference>
<name>A0ABS1HS10_9PROT</name>
<feature type="compositionally biased region" description="Low complexity" evidence="2">
    <location>
        <begin position="1"/>
        <end position="14"/>
    </location>
</feature>
<evidence type="ECO:0000259" key="3">
    <source>
        <dbReference type="Pfam" id="PF13649"/>
    </source>
</evidence>
<dbReference type="SUPFAM" id="SSF53335">
    <property type="entry name" value="S-adenosyl-L-methionine-dependent methyltransferases"/>
    <property type="match status" value="1"/>
</dbReference>